<evidence type="ECO:0000313" key="7">
    <source>
        <dbReference type="RefSeq" id="XP_026755593.1"/>
    </source>
</evidence>
<evidence type="ECO:0000256" key="1">
    <source>
        <dbReference type="ARBA" id="ARBA00004123"/>
    </source>
</evidence>
<dbReference type="InterPro" id="IPR015381">
    <property type="entry name" value="XLF-like_N"/>
</dbReference>
<dbReference type="CDD" id="cd22285">
    <property type="entry name" value="HD_XLF_N"/>
    <property type="match status" value="1"/>
</dbReference>
<keyword evidence="6" id="KW-1185">Reference proteome</keyword>
<evidence type="ECO:0000256" key="3">
    <source>
        <dbReference type="ARBA" id="ARBA00023204"/>
    </source>
</evidence>
<organism evidence="6 7">
    <name type="scientific">Galleria mellonella</name>
    <name type="common">Greater wax moth</name>
    <dbReference type="NCBI Taxonomy" id="7137"/>
    <lineage>
        <taxon>Eukaryota</taxon>
        <taxon>Metazoa</taxon>
        <taxon>Ecdysozoa</taxon>
        <taxon>Arthropoda</taxon>
        <taxon>Hexapoda</taxon>
        <taxon>Insecta</taxon>
        <taxon>Pterygota</taxon>
        <taxon>Neoptera</taxon>
        <taxon>Endopterygota</taxon>
        <taxon>Lepidoptera</taxon>
        <taxon>Glossata</taxon>
        <taxon>Ditrysia</taxon>
        <taxon>Pyraloidea</taxon>
        <taxon>Pyralidae</taxon>
        <taxon>Galleriinae</taxon>
        <taxon>Galleria</taxon>
    </lineage>
</organism>
<dbReference type="InParanoid" id="A0A6J1WLF0"/>
<dbReference type="OrthoDB" id="2155935at2759"/>
<protein>
    <submittedName>
        <fullName evidence="7">Uncharacterized protein LOC113515545</fullName>
    </submittedName>
</protein>
<dbReference type="InterPro" id="IPR038051">
    <property type="entry name" value="XRCC4-like_N_sf"/>
</dbReference>
<sequence length="247" mass="28830">MWKLLQKDPSFFIMFSSSNDYEVLVTNYITLWISNFNKTSFLANLKNSNELEIEDNSFIEKGLQMLSDTSTLKSIQINHEGTTLILNMVKSFGYSVKLNLRLKEASKELFFQKITQPLLEIIDDLKKSENKLRYWLKKKEHLRGKYDDENHMKNHQKYEDTFGDFQVPECLLQKICSIPHTNNIIKEENEGIRGNQLNANIKSEPDSQSNSQSLSITNTINVKKEIIKTETDASHNTKRKRKNLDFL</sequence>
<comment type="subcellular location">
    <subcellularLocation>
        <location evidence="1">Nucleus</location>
    </subcellularLocation>
</comment>
<dbReference type="GeneID" id="113515545"/>
<gene>
    <name evidence="7" type="primary">LOC113515545</name>
</gene>
<evidence type="ECO:0000256" key="2">
    <source>
        <dbReference type="ARBA" id="ARBA00022763"/>
    </source>
</evidence>
<evidence type="ECO:0000256" key="4">
    <source>
        <dbReference type="ARBA" id="ARBA00023242"/>
    </source>
</evidence>
<dbReference type="Pfam" id="PF09302">
    <property type="entry name" value="XLF"/>
    <property type="match status" value="1"/>
</dbReference>
<dbReference type="KEGG" id="gmw:113515545"/>
<accession>A0A6J1WLF0</accession>
<evidence type="ECO:0000313" key="6">
    <source>
        <dbReference type="Proteomes" id="UP001652740"/>
    </source>
</evidence>
<reference evidence="7" key="1">
    <citation type="submission" date="2025-08" db="UniProtKB">
        <authorList>
            <consortium name="RefSeq"/>
        </authorList>
    </citation>
    <scope>IDENTIFICATION</scope>
    <source>
        <tissue evidence="7">Whole larvae</tissue>
    </source>
</reference>
<dbReference type="GO" id="GO:0005634">
    <property type="term" value="C:nucleus"/>
    <property type="evidence" value="ECO:0007669"/>
    <property type="project" value="UniProtKB-SubCell"/>
</dbReference>
<keyword evidence="3" id="KW-0234">DNA repair</keyword>
<dbReference type="Gene3D" id="2.170.210.10">
    <property type="entry name" value="DNA double-strand break repair and VJ recombination XRCC4, N-terminal"/>
    <property type="match status" value="1"/>
</dbReference>
<keyword evidence="2" id="KW-0227">DNA damage</keyword>
<dbReference type="RefSeq" id="XP_026755593.1">
    <property type="nucleotide sequence ID" value="XM_026899792.3"/>
</dbReference>
<feature type="domain" description="XLF-like N-terminal" evidence="5">
    <location>
        <begin position="2"/>
        <end position="92"/>
    </location>
</feature>
<proteinExistence type="predicted"/>
<dbReference type="GO" id="GO:0006303">
    <property type="term" value="P:double-strand break repair via nonhomologous end joining"/>
    <property type="evidence" value="ECO:0007669"/>
    <property type="project" value="UniProtKB-ARBA"/>
</dbReference>
<name>A0A6J1WLF0_GALME</name>
<keyword evidence="4" id="KW-0539">Nucleus</keyword>
<evidence type="ECO:0000259" key="5">
    <source>
        <dbReference type="Pfam" id="PF09302"/>
    </source>
</evidence>
<dbReference type="AlphaFoldDB" id="A0A6J1WLF0"/>
<dbReference type="Proteomes" id="UP001652740">
    <property type="component" value="Unplaced"/>
</dbReference>